<dbReference type="GO" id="GO:0030101">
    <property type="term" value="P:natural killer cell activation"/>
    <property type="evidence" value="ECO:0007669"/>
    <property type="project" value="TreeGrafter"/>
</dbReference>
<evidence type="ECO:0000313" key="18">
    <source>
        <dbReference type="Proteomes" id="UP000551758"/>
    </source>
</evidence>
<dbReference type="PANTHER" id="PTHR47904">
    <property type="entry name" value="NATURAL CYTOTOXICITY TRIGGERING RECEPTOR 3"/>
    <property type="match status" value="1"/>
</dbReference>
<dbReference type="InterPro" id="IPR013106">
    <property type="entry name" value="Ig_V-set"/>
</dbReference>
<keyword evidence="10" id="KW-1015">Disulfide bond</keyword>
<keyword evidence="13" id="KW-0393">Immunoglobulin domain</keyword>
<dbReference type="FunFam" id="2.60.40.10:FF:000860">
    <property type="entry name" value="natural cytotoxicity triggering receptor 3"/>
    <property type="match status" value="1"/>
</dbReference>
<dbReference type="InterPro" id="IPR013783">
    <property type="entry name" value="Ig-like_fold"/>
</dbReference>
<evidence type="ECO:0000259" key="16">
    <source>
        <dbReference type="PROSITE" id="PS50835"/>
    </source>
</evidence>
<organism evidence="17 18">
    <name type="scientific">Diceros bicornis minor</name>
    <name type="common">South-central black rhinoceros</name>
    <dbReference type="NCBI Taxonomy" id="77932"/>
    <lineage>
        <taxon>Eukaryota</taxon>
        <taxon>Metazoa</taxon>
        <taxon>Chordata</taxon>
        <taxon>Craniata</taxon>
        <taxon>Vertebrata</taxon>
        <taxon>Euteleostomi</taxon>
        <taxon>Mammalia</taxon>
        <taxon>Eutheria</taxon>
        <taxon>Laurasiatheria</taxon>
        <taxon>Perissodactyla</taxon>
        <taxon>Rhinocerotidae</taxon>
        <taxon>Diceros</taxon>
    </lineage>
</organism>
<dbReference type="InterPro" id="IPR036179">
    <property type="entry name" value="Ig-like_dom_sf"/>
</dbReference>
<evidence type="ECO:0000256" key="12">
    <source>
        <dbReference type="ARBA" id="ARBA00023180"/>
    </source>
</evidence>
<evidence type="ECO:0000256" key="2">
    <source>
        <dbReference type="ARBA" id="ARBA00006531"/>
    </source>
</evidence>
<dbReference type="Proteomes" id="UP000551758">
    <property type="component" value="Unassembled WGS sequence"/>
</dbReference>
<comment type="subcellular location">
    <subcellularLocation>
        <location evidence="1">Cell membrane</location>
        <topology evidence="1">Single-pass type I membrane protein</topology>
    </subcellularLocation>
</comment>
<feature type="region of interest" description="Disordered" evidence="15">
    <location>
        <begin position="220"/>
        <end position="266"/>
    </location>
</feature>
<evidence type="ECO:0000256" key="11">
    <source>
        <dbReference type="ARBA" id="ARBA00023170"/>
    </source>
</evidence>
<keyword evidence="5" id="KW-0812">Transmembrane</keyword>
<evidence type="ECO:0000256" key="10">
    <source>
        <dbReference type="ARBA" id="ARBA00023157"/>
    </source>
</evidence>
<keyword evidence="9" id="KW-0472">Membrane</keyword>
<feature type="compositionally biased region" description="Basic and acidic residues" evidence="15">
    <location>
        <begin position="20"/>
        <end position="36"/>
    </location>
</feature>
<accession>A0A7J7EI92</accession>
<evidence type="ECO:0000256" key="8">
    <source>
        <dbReference type="ARBA" id="ARBA00022989"/>
    </source>
</evidence>
<dbReference type="PANTHER" id="PTHR47904:SF1">
    <property type="entry name" value="NATURAL CYTOTOXICITY TRIGGERING RECEPTOR 3"/>
    <property type="match status" value="1"/>
</dbReference>
<dbReference type="Gene3D" id="2.60.40.10">
    <property type="entry name" value="Immunoglobulins"/>
    <property type="match status" value="1"/>
</dbReference>
<name>A0A7J7EI92_DICBM</name>
<dbReference type="InterPro" id="IPR003599">
    <property type="entry name" value="Ig_sub"/>
</dbReference>
<evidence type="ECO:0000256" key="5">
    <source>
        <dbReference type="ARBA" id="ARBA00022692"/>
    </source>
</evidence>
<dbReference type="AlphaFoldDB" id="A0A7J7EI92"/>
<keyword evidence="12" id="KW-0325">Glycoprotein</keyword>
<dbReference type="GO" id="GO:0005886">
    <property type="term" value="C:plasma membrane"/>
    <property type="evidence" value="ECO:0007669"/>
    <property type="project" value="UniProtKB-SubCell"/>
</dbReference>
<dbReference type="Pfam" id="PF07686">
    <property type="entry name" value="V-set"/>
    <property type="match status" value="1"/>
</dbReference>
<dbReference type="SMART" id="SM00409">
    <property type="entry name" value="IG"/>
    <property type="match status" value="1"/>
</dbReference>
<reference evidence="17 18" key="1">
    <citation type="journal article" date="2020" name="Mol. Biol. Evol.">
        <title>Interspecific Gene Flow and the Evolution of Specialization in Black and White Rhinoceros.</title>
        <authorList>
            <person name="Moodley Y."/>
            <person name="Westbury M.V."/>
            <person name="Russo I.M."/>
            <person name="Gopalakrishnan S."/>
            <person name="Rakotoarivelo A."/>
            <person name="Olsen R.A."/>
            <person name="Prost S."/>
            <person name="Tunstall T."/>
            <person name="Ryder O.A."/>
            <person name="Dalen L."/>
            <person name="Bruford M.W."/>
        </authorList>
    </citation>
    <scope>NUCLEOTIDE SEQUENCE [LARGE SCALE GENOMIC DNA]</scope>
    <source>
        <strain evidence="17">SBR-YM</strain>
        <tissue evidence="17">Skin</tissue>
    </source>
</reference>
<evidence type="ECO:0000256" key="4">
    <source>
        <dbReference type="ARBA" id="ARBA00022475"/>
    </source>
</evidence>
<keyword evidence="11" id="KW-0675">Receptor</keyword>
<proteinExistence type="inferred from homology"/>
<dbReference type="SUPFAM" id="SSF48726">
    <property type="entry name" value="Immunoglobulin"/>
    <property type="match status" value="1"/>
</dbReference>
<comment type="similarity">
    <text evidence="2">Belongs to the natural cytotoxicity receptor (NCR) family.</text>
</comment>
<evidence type="ECO:0000256" key="1">
    <source>
        <dbReference type="ARBA" id="ARBA00004251"/>
    </source>
</evidence>
<sequence>MGEKEGEKWGWGKRCAGGENVEKDRQAERDVERDGENGMKEGLRLDCFYVPVKEETSLLTSPSSTGTSSDMARMLLLVFIVVQPGSCALWVSQPPEIHTQEGATAFLPCSFNASQGKPAIGSVTWYRDKVALGKEMRNETPEFRGRLASVASARFLCDHQAELHIWDIRGHDAGVYVCRVEVLGLGVGTGNGTLLVVEKAPSTTKANVSNGAQATVEEMGGAGRELEEGETETERRRAAAPRDSCPLHQATVTWEHTPTPWMASDE</sequence>
<comment type="caution">
    <text evidence="17">The sequence shown here is derived from an EMBL/GenBank/DDBJ whole genome shotgun (WGS) entry which is preliminary data.</text>
</comment>
<evidence type="ECO:0000256" key="3">
    <source>
        <dbReference type="ARBA" id="ARBA00019135"/>
    </source>
</evidence>
<evidence type="ECO:0000256" key="7">
    <source>
        <dbReference type="ARBA" id="ARBA00022859"/>
    </source>
</evidence>
<keyword evidence="7" id="KW-0391">Immunity</keyword>
<dbReference type="PROSITE" id="PS50835">
    <property type="entry name" value="IG_LIKE"/>
    <property type="match status" value="1"/>
</dbReference>
<evidence type="ECO:0000256" key="15">
    <source>
        <dbReference type="SAM" id="MobiDB-lite"/>
    </source>
</evidence>
<evidence type="ECO:0000256" key="9">
    <source>
        <dbReference type="ARBA" id="ARBA00023136"/>
    </source>
</evidence>
<feature type="region of interest" description="Disordered" evidence="15">
    <location>
        <begin position="1"/>
        <end position="36"/>
    </location>
</feature>
<dbReference type="InterPro" id="IPR043226">
    <property type="entry name" value="NCR3"/>
</dbReference>
<feature type="domain" description="Ig-like" evidence="16">
    <location>
        <begin position="84"/>
        <end position="181"/>
    </location>
</feature>
<protein>
    <recommendedName>
        <fullName evidence="3">Natural cytotoxicity triggering receptor 3</fullName>
    </recommendedName>
    <alternativeName>
        <fullName evidence="14">Natural killer cell p30-related protein</fullName>
    </alternativeName>
</protein>
<evidence type="ECO:0000256" key="14">
    <source>
        <dbReference type="ARBA" id="ARBA00032296"/>
    </source>
</evidence>
<dbReference type="GO" id="GO:0045954">
    <property type="term" value="P:positive regulation of natural killer cell mediated cytotoxicity"/>
    <property type="evidence" value="ECO:0007669"/>
    <property type="project" value="InterPro"/>
</dbReference>
<feature type="compositionally biased region" description="Basic and acidic residues" evidence="15">
    <location>
        <begin position="1"/>
        <end position="10"/>
    </location>
</feature>
<evidence type="ECO:0000256" key="6">
    <source>
        <dbReference type="ARBA" id="ARBA00022729"/>
    </source>
</evidence>
<keyword evidence="4" id="KW-1003">Cell membrane</keyword>
<keyword evidence="6" id="KW-0732">Signal</keyword>
<evidence type="ECO:0000313" key="17">
    <source>
        <dbReference type="EMBL" id="KAF5915542.1"/>
    </source>
</evidence>
<dbReference type="EMBL" id="JACDTQ010002860">
    <property type="protein sequence ID" value="KAF5915542.1"/>
    <property type="molecule type" value="Genomic_DNA"/>
</dbReference>
<evidence type="ECO:0000256" key="13">
    <source>
        <dbReference type="ARBA" id="ARBA00023319"/>
    </source>
</evidence>
<gene>
    <name evidence="17" type="ORF">HPG69_012707</name>
</gene>
<dbReference type="GO" id="GO:0002429">
    <property type="term" value="P:immune response-activating cell surface receptor signaling pathway"/>
    <property type="evidence" value="ECO:0007669"/>
    <property type="project" value="InterPro"/>
</dbReference>
<keyword evidence="8" id="KW-1133">Transmembrane helix</keyword>
<dbReference type="InterPro" id="IPR007110">
    <property type="entry name" value="Ig-like_dom"/>
</dbReference>
<keyword evidence="18" id="KW-1185">Reference proteome</keyword>